<dbReference type="RefSeq" id="WP_090514371.1">
    <property type="nucleotide sequence ID" value="NZ_CWKH01000001.1"/>
</dbReference>
<gene>
    <name evidence="1" type="ORF">BN2156_02632</name>
</gene>
<proteinExistence type="predicted"/>
<evidence type="ECO:0000313" key="2">
    <source>
        <dbReference type="Proteomes" id="UP000199147"/>
    </source>
</evidence>
<evidence type="ECO:0000313" key="1">
    <source>
        <dbReference type="EMBL" id="CRZ15769.1"/>
    </source>
</evidence>
<dbReference type="EMBL" id="CWKH01000001">
    <property type="protein sequence ID" value="CRZ15769.1"/>
    <property type="molecule type" value="Genomic_DNA"/>
</dbReference>
<protein>
    <recommendedName>
        <fullName evidence="3">ESX-1 secretion-associated protein</fullName>
    </recommendedName>
</protein>
<organism evidence="1 2">
    <name type="scientific">Mycolicibacterium neworleansense</name>
    <dbReference type="NCBI Taxonomy" id="146018"/>
    <lineage>
        <taxon>Bacteria</taxon>
        <taxon>Bacillati</taxon>
        <taxon>Actinomycetota</taxon>
        <taxon>Actinomycetes</taxon>
        <taxon>Mycobacteriales</taxon>
        <taxon>Mycobacteriaceae</taxon>
        <taxon>Mycolicibacterium</taxon>
    </lineage>
</organism>
<reference evidence="2" key="1">
    <citation type="submission" date="2015-07" db="EMBL/GenBank/DDBJ databases">
        <authorList>
            <person name="Urmite Genomes"/>
        </authorList>
    </citation>
    <scope>NUCLEOTIDE SEQUENCE [LARGE SCALE GENOMIC DNA]</scope>
    <source>
        <strain evidence="2">type strain: ATCC 49404</strain>
    </source>
</reference>
<name>A0A0H5S3R7_9MYCO</name>
<keyword evidence="2" id="KW-1185">Reference proteome</keyword>
<accession>A0A0H5S3R7</accession>
<sequence length="101" mass="9775">MPAETLRADTVAIRTLGDALNAHSADLGAVAAALRSIPSAAAGLGPIGERFAAALADAVSAHSDAAAALGVRIETGAVTAGNTAAGYDTAGQRAAQLLPQV</sequence>
<dbReference type="Proteomes" id="UP000199147">
    <property type="component" value="Unassembled WGS sequence"/>
</dbReference>
<dbReference type="AlphaFoldDB" id="A0A0H5S3R7"/>
<evidence type="ECO:0008006" key="3">
    <source>
        <dbReference type="Google" id="ProtNLM"/>
    </source>
</evidence>
<dbReference type="STRING" id="146018.BN2156_02632"/>